<dbReference type="Gene3D" id="1.10.357.10">
    <property type="entry name" value="Tetracycline Repressor, domain 2"/>
    <property type="match status" value="1"/>
</dbReference>
<evidence type="ECO:0000256" key="3">
    <source>
        <dbReference type="ARBA" id="ARBA00023163"/>
    </source>
</evidence>
<dbReference type="InterPro" id="IPR001647">
    <property type="entry name" value="HTH_TetR"/>
</dbReference>
<evidence type="ECO:0000313" key="8">
    <source>
        <dbReference type="Proteomes" id="UP000236723"/>
    </source>
</evidence>
<dbReference type="PRINTS" id="PR00455">
    <property type="entry name" value="HTHTETR"/>
</dbReference>
<keyword evidence="2 4" id="KW-0238">DNA-binding</keyword>
<dbReference type="PANTHER" id="PTHR30055:SF234">
    <property type="entry name" value="HTH-TYPE TRANSCRIPTIONAL REGULATOR BETI"/>
    <property type="match status" value="1"/>
</dbReference>
<feature type="domain" description="HTH tetR-type" evidence="6">
    <location>
        <begin position="10"/>
        <end position="69"/>
    </location>
</feature>
<evidence type="ECO:0000259" key="6">
    <source>
        <dbReference type="PROSITE" id="PS50977"/>
    </source>
</evidence>
<dbReference type="GO" id="GO:0000976">
    <property type="term" value="F:transcription cis-regulatory region binding"/>
    <property type="evidence" value="ECO:0007669"/>
    <property type="project" value="TreeGrafter"/>
</dbReference>
<dbReference type="SUPFAM" id="SSF48498">
    <property type="entry name" value="Tetracyclin repressor-like, C-terminal domain"/>
    <property type="match status" value="1"/>
</dbReference>
<evidence type="ECO:0000256" key="5">
    <source>
        <dbReference type="SAM" id="MobiDB-lite"/>
    </source>
</evidence>
<accession>A0A1H6C6I0</accession>
<organism evidence="7 8">
    <name type="scientific">Thermomonospora echinospora</name>
    <dbReference type="NCBI Taxonomy" id="1992"/>
    <lineage>
        <taxon>Bacteria</taxon>
        <taxon>Bacillati</taxon>
        <taxon>Actinomycetota</taxon>
        <taxon>Actinomycetes</taxon>
        <taxon>Streptosporangiales</taxon>
        <taxon>Thermomonosporaceae</taxon>
        <taxon>Thermomonospora</taxon>
    </lineage>
</organism>
<keyword evidence="1" id="KW-0805">Transcription regulation</keyword>
<dbReference type="AlphaFoldDB" id="A0A1H6C6I0"/>
<name>A0A1H6C6I0_9ACTN</name>
<dbReference type="Pfam" id="PF00440">
    <property type="entry name" value="TetR_N"/>
    <property type="match status" value="1"/>
</dbReference>
<gene>
    <name evidence="7" type="ORF">SAMN04489712_1093</name>
</gene>
<dbReference type="GO" id="GO:0003700">
    <property type="term" value="F:DNA-binding transcription factor activity"/>
    <property type="evidence" value="ECO:0007669"/>
    <property type="project" value="TreeGrafter"/>
</dbReference>
<sequence length="244" mass="26751">MSPPLRADARRNRERVLRAAGEAFAEKGGLIPLDEIARRAGVGAGTVYRHFPTKEALFREVVSVRLHAIVAEARGLLTAPDPGAAFYTFFTWVVEQAMFNHALCDALADGAGMEQFRCEDTDAAFTRAVDALLQRAQQAGAVRSDIDVVEVRALMSGCLAMERSHRPSVPSGRLTALTTEVLRPPTTVTKHTRRNETDDESRRCDVCGTPLAPSPTGRPARYCSPACRQKAHRRRRAATTPERS</sequence>
<proteinExistence type="predicted"/>
<evidence type="ECO:0000313" key="7">
    <source>
        <dbReference type="EMBL" id="SEG68579.1"/>
    </source>
</evidence>
<feature type="DNA-binding region" description="H-T-H motif" evidence="4">
    <location>
        <begin position="32"/>
        <end position="51"/>
    </location>
</feature>
<dbReference type="InterPro" id="IPR050109">
    <property type="entry name" value="HTH-type_TetR-like_transc_reg"/>
</dbReference>
<dbReference type="PANTHER" id="PTHR30055">
    <property type="entry name" value="HTH-TYPE TRANSCRIPTIONAL REGULATOR RUTR"/>
    <property type="match status" value="1"/>
</dbReference>
<dbReference type="RefSeq" id="WP_103939466.1">
    <property type="nucleotide sequence ID" value="NZ_FNVO01000009.1"/>
</dbReference>
<feature type="compositionally biased region" description="Basic and acidic residues" evidence="5">
    <location>
        <begin position="194"/>
        <end position="205"/>
    </location>
</feature>
<dbReference type="PROSITE" id="PS50977">
    <property type="entry name" value="HTH_TETR_2"/>
    <property type="match status" value="1"/>
</dbReference>
<dbReference type="InterPro" id="IPR036271">
    <property type="entry name" value="Tet_transcr_reg_TetR-rel_C_sf"/>
</dbReference>
<keyword evidence="8" id="KW-1185">Reference proteome</keyword>
<dbReference type="Pfam" id="PF21597">
    <property type="entry name" value="TetR_C_43"/>
    <property type="match status" value="1"/>
</dbReference>
<protein>
    <submittedName>
        <fullName evidence="7">DNA-binding transcriptional regulator, AcrR family</fullName>
    </submittedName>
</protein>
<feature type="region of interest" description="Disordered" evidence="5">
    <location>
        <begin position="187"/>
        <end position="244"/>
    </location>
</feature>
<dbReference type="InterPro" id="IPR049445">
    <property type="entry name" value="TetR_SbtR-like_C"/>
</dbReference>
<dbReference type="Proteomes" id="UP000236723">
    <property type="component" value="Unassembled WGS sequence"/>
</dbReference>
<evidence type="ECO:0000256" key="4">
    <source>
        <dbReference type="PROSITE-ProRule" id="PRU00335"/>
    </source>
</evidence>
<reference evidence="8" key="1">
    <citation type="submission" date="2016-10" db="EMBL/GenBank/DDBJ databases">
        <authorList>
            <person name="Varghese N."/>
            <person name="Submissions S."/>
        </authorList>
    </citation>
    <scope>NUCLEOTIDE SEQUENCE [LARGE SCALE GENOMIC DNA]</scope>
    <source>
        <strain evidence="8">DSM 43163</strain>
    </source>
</reference>
<evidence type="ECO:0000256" key="1">
    <source>
        <dbReference type="ARBA" id="ARBA00023015"/>
    </source>
</evidence>
<keyword evidence="3" id="KW-0804">Transcription</keyword>
<evidence type="ECO:0000256" key="2">
    <source>
        <dbReference type="ARBA" id="ARBA00023125"/>
    </source>
</evidence>
<dbReference type="SUPFAM" id="SSF46689">
    <property type="entry name" value="Homeodomain-like"/>
    <property type="match status" value="1"/>
</dbReference>
<dbReference type="EMBL" id="FNVO01000009">
    <property type="protein sequence ID" value="SEG68579.1"/>
    <property type="molecule type" value="Genomic_DNA"/>
</dbReference>
<dbReference type="OrthoDB" id="9795011at2"/>
<dbReference type="InterPro" id="IPR009057">
    <property type="entry name" value="Homeodomain-like_sf"/>
</dbReference>